<proteinExistence type="predicted"/>
<keyword evidence="2" id="KW-1185">Reference proteome</keyword>
<name>A0ABN4U9U7_BORAN</name>
<dbReference type="Proteomes" id="UP000185502">
    <property type="component" value="Chromosome"/>
</dbReference>
<protein>
    <submittedName>
        <fullName evidence="1">Uncharacterized protein</fullName>
    </submittedName>
</protein>
<dbReference type="EMBL" id="CP013704">
    <property type="protein sequence ID" value="APR65131.1"/>
    <property type="molecule type" value="Genomic_DNA"/>
</dbReference>
<reference evidence="1" key="1">
    <citation type="submission" date="2015-12" db="EMBL/GenBank/DDBJ databases">
        <title>Chromosome of the avian spirochetosis agent Borrelia anserina Es.</title>
        <authorList>
            <person name="Elbir H."/>
            <person name="Sitlani P."/>
            <person name="Bergstroem S."/>
            <person name="Barbour A.G."/>
        </authorList>
    </citation>
    <scope>NUCLEOTIDE SEQUENCE [LARGE SCALE GENOMIC DNA]</scope>
    <source>
        <strain evidence="1">Es</strain>
    </source>
</reference>
<evidence type="ECO:0000313" key="2">
    <source>
        <dbReference type="Proteomes" id="UP000185502"/>
    </source>
</evidence>
<dbReference type="RefSeq" id="WP_025419858.1">
    <property type="nucleotide sequence ID" value="NZ_CP013704.1"/>
</dbReference>
<accession>A0ABN4U9U7</accession>
<organism evidence="1 2">
    <name type="scientific">Borrelia anserina Es</name>
    <dbReference type="NCBI Taxonomy" id="1365188"/>
    <lineage>
        <taxon>Bacteria</taxon>
        <taxon>Pseudomonadati</taxon>
        <taxon>Spirochaetota</taxon>
        <taxon>Spirochaetia</taxon>
        <taxon>Spirochaetales</taxon>
        <taxon>Borreliaceae</taxon>
        <taxon>Borrelia</taxon>
    </lineage>
</organism>
<sequence>MGKFNISIYDSIEKLSKDSRAKLVKEIKKNLSLNSSVLSENNFHYLDSGSAVQIDDFLSKKFMEESFWVRIWVYILNFFQRDKTKEEIYKVHLIRNLENHVNGMYKNPVIDFRKGYLRVGFIEMVFGLYCHLVKLKEYFKMLETGNIVEQAMFEVIQNKIPDALFRMEDFLALEEYEQFLRKDKSQNELEEIIKVKISNYINSIPAQTYAVVENMFEFFYVLNSIAFFPYKSFFAFFNFELLDDTDNFDVANLDGTVSTSFESVDKYFKCFFELLHALKDVEINEEVLKNIVKNYFLIVKSNDNGILSEENLLEIDFMFKRILDIMTKIISLSRTLPYLDVFKIYHENPVLKPRKYVPCFDVRSFYENVLFLNVSGQLIKNYAKSLTILVNKELRSLIRNYGVVMDVENTLFKGLEIEYSIFKKLYFLNEFFRDIYDVKMIEILRTVNNVVLINNTDLRGLYIKLERDISVLRKEVYDFYFELNDKKEEYEKYNRDYDGDDSYRERILEWCLEEVGTVKRLIFNFMNYFINLKEKYIALLENNNAFIQSALNISHKLSTGDNPKISLSYVISNILFIIKQALFILRNL</sequence>
<gene>
    <name evidence="1" type="ORF">N187_03485</name>
</gene>
<evidence type="ECO:0000313" key="1">
    <source>
        <dbReference type="EMBL" id="APR65131.1"/>
    </source>
</evidence>